<reference evidence="2" key="1">
    <citation type="journal article" date="2017" name="Genome Biol. Evol.">
        <title>Comparative Genomic Analysis Identifies a Campylobacter Clade Deficient in Selenium Metabolism.</title>
        <authorList>
            <person name="Miller W.G."/>
            <person name="Yee E."/>
            <person name="Lopes B.S."/>
            <person name="Chapman M.H."/>
            <person name="Huynh S."/>
            <person name="Bono J.L."/>
            <person name="Parker C.T."/>
            <person name="Strachan N.J.C."/>
            <person name="Forbes K.J."/>
        </authorList>
    </citation>
    <scope>NUCLEOTIDE SEQUENCE [LARGE SCALE GENOMIC DNA]</scope>
    <source>
        <strain evidence="2">NCTC 13004</strain>
    </source>
</reference>
<evidence type="ECO:0008006" key="3">
    <source>
        <dbReference type="Google" id="ProtNLM"/>
    </source>
</evidence>
<name>A0A1X9SLA2_9BACT</name>
<gene>
    <name evidence="1" type="ORF">CLAN_0260</name>
</gene>
<dbReference type="KEGG" id="clx:CLAN_0260"/>
<reference evidence="2" key="2">
    <citation type="journal article" date="2017" name="Genome Biol. Evol.">
        <title>Comparative genomic analysis identifies a Campylobacter clade deficient in selenium metabolism.</title>
        <authorList>
            <person name="Miller W.G."/>
            <person name="Yee E."/>
            <person name="Lopes B.S."/>
            <person name="Chapman M.H."/>
            <person name="Huynh S."/>
            <person name="Bono J.L."/>
            <person name="Parker C.T."/>
            <person name="Strachan N.J.C."/>
            <person name="Forbes K.J."/>
        </authorList>
    </citation>
    <scope>NUCLEOTIDE SEQUENCE [LARGE SCALE GENOMIC DNA]</scope>
    <source>
        <strain evidence="2">NCTC 13004</strain>
    </source>
</reference>
<evidence type="ECO:0000313" key="2">
    <source>
        <dbReference type="Proteomes" id="UP000202031"/>
    </source>
</evidence>
<organism evidence="1 2">
    <name type="scientific">Campylobacter lanienae NCTC 13004</name>
    <dbReference type="NCBI Taxonomy" id="1031753"/>
    <lineage>
        <taxon>Bacteria</taxon>
        <taxon>Pseudomonadati</taxon>
        <taxon>Campylobacterota</taxon>
        <taxon>Epsilonproteobacteria</taxon>
        <taxon>Campylobacterales</taxon>
        <taxon>Campylobacteraceae</taxon>
        <taxon>Campylobacter</taxon>
    </lineage>
</organism>
<dbReference type="RefSeq" id="WP_100590396.1">
    <property type="nucleotide sequence ID" value="NZ_CP015578.1"/>
</dbReference>
<sequence length="272" mass="31415">MVRGIALYFILILSSFGADLHSNIKSIISEQMYAQNIDKIENIFVNQSEFIDNNGNLNYPKIINTLRVNSLLNLTYSMPVNLEISFYSPSSDILMFKSVSEALKSIGYSYFLSKSLKSDTEGIIWQISMSSRFVLDPGILYRELMKNNIFIKDIKRDGQFSFTYSIDASRAVLSTHRYISDVEFELPRPLEPYFLNINDKSQALIKSHPSDSWICSIKVLDRDLNLITQIKSDRPEKEIYIKFPPNSYYMLIDDAFSLENIKRGLKIYIQSN</sequence>
<dbReference type="EMBL" id="CP015578">
    <property type="protein sequence ID" value="ARQ97031.1"/>
    <property type="molecule type" value="Genomic_DNA"/>
</dbReference>
<evidence type="ECO:0000313" key="1">
    <source>
        <dbReference type="EMBL" id="ARQ97031.1"/>
    </source>
</evidence>
<accession>A0A1X9SLA2</accession>
<proteinExistence type="predicted"/>
<dbReference type="Proteomes" id="UP000202031">
    <property type="component" value="Chromosome"/>
</dbReference>
<dbReference type="GeneID" id="46920731"/>
<dbReference type="AlphaFoldDB" id="A0A1X9SLA2"/>
<protein>
    <recommendedName>
        <fullName evidence="3">Periplasmic protein</fullName>
    </recommendedName>
</protein>